<keyword evidence="2" id="KW-1185">Reference proteome</keyword>
<comment type="caution">
    <text evidence="1">The sequence shown here is derived from an EMBL/GenBank/DDBJ whole genome shotgun (WGS) entry which is preliminary data.</text>
</comment>
<organism evidence="1 2">
    <name type="scientific">Persea americana</name>
    <name type="common">Avocado</name>
    <dbReference type="NCBI Taxonomy" id="3435"/>
    <lineage>
        <taxon>Eukaryota</taxon>
        <taxon>Viridiplantae</taxon>
        <taxon>Streptophyta</taxon>
        <taxon>Embryophyta</taxon>
        <taxon>Tracheophyta</taxon>
        <taxon>Spermatophyta</taxon>
        <taxon>Magnoliopsida</taxon>
        <taxon>Magnoliidae</taxon>
        <taxon>Laurales</taxon>
        <taxon>Lauraceae</taxon>
        <taxon>Persea</taxon>
    </lineage>
</organism>
<dbReference type="Proteomes" id="UP001234297">
    <property type="component" value="Chromosome 3"/>
</dbReference>
<proteinExistence type="predicted"/>
<accession>A0ACC2LVU4</accession>
<protein>
    <submittedName>
        <fullName evidence="1">Uncharacterized protein</fullName>
    </submittedName>
</protein>
<dbReference type="EMBL" id="CM056811">
    <property type="protein sequence ID" value="KAJ8637539.1"/>
    <property type="molecule type" value="Genomic_DNA"/>
</dbReference>
<evidence type="ECO:0000313" key="2">
    <source>
        <dbReference type="Proteomes" id="UP001234297"/>
    </source>
</evidence>
<evidence type="ECO:0000313" key="1">
    <source>
        <dbReference type="EMBL" id="KAJ8637539.1"/>
    </source>
</evidence>
<name>A0ACC2LVU4_PERAE</name>
<reference evidence="1 2" key="1">
    <citation type="journal article" date="2022" name="Hortic Res">
        <title>A haplotype resolved chromosomal level avocado genome allows analysis of novel avocado genes.</title>
        <authorList>
            <person name="Nath O."/>
            <person name="Fletcher S.J."/>
            <person name="Hayward A."/>
            <person name="Shaw L.M."/>
            <person name="Masouleh A.K."/>
            <person name="Furtado A."/>
            <person name="Henry R.J."/>
            <person name="Mitter N."/>
        </authorList>
    </citation>
    <scope>NUCLEOTIDE SEQUENCE [LARGE SCALE GENOMIC DNA]</scope>
    <source>
        <strain evidence="2">cv. Hass</strain>
    </source>
</reference>
<sequence length="73" mass="8897">MHILSNLGYSLTSSVMVDHYLYPILWYIEEDDLLRFLEKEEVQSIPLFHGTVENRKIKKKYFRNWVHQGHWTC</sequence>
<gene>
    <name evidence="1" type="ORF">MRB53_011806</name>
</gene>